<name>A0A0M4M7F8_9SPHN</name>
<dbReference type="SUPFAM" id="SSF53271">
    <property type="entry name" value="PRTase-like"/>
    <property type="match status" value="1"/>
</dbReference>
<accession>A0A0M4M7F8</accession>
<keyword evidence="3" id="KW-0328">Glycosyltransferase</keyword>
<gene>
    <name evidence="3" type="ORF">AMC99_01118</name>
</gene>
<dbReference type="GO" id="GO:0016757">
    <property type="term" value="F:glycosyltransferase activity"/>
    <property type="evidence" value="ECO:0007669"/>
    <property type="project" value="UniProtKB-KW"/>
</dbReference>
<organism evidence="3 4">
    <name type="scientific">Altererythrobacter epoxidivorans</name>
    <dbReference type="NCBI Taxonomy" id="361183"/>
    <lineage>
        <taxon>Bacteria</taxon>
        <taxon>Pseudomonadati</taxon>
        <taxon>Pseudomonadota</taxon>
        <taxon>Alphaproteobacteria</taxon>
        <taxon>Sphingomonadales</taxon>
        <taxon>Erythrobacteraceae</taxon>
        <taxon>Altererythrobacter</taxon>
    </lineage>
</organism>
<dbReference type="PANTHER" id="PTHR47505:SF1">
    <property type="entry name" value="DNA UTILIZATION PROTEIN YHGH"/>
    <property type="match status" value="1"/>
</dbReference>
<dbReference type="Gene3D" id="3.40.50.2020">
    <property type="match status" value="1"/>
</dbReference>
<dbReference type="EMBL" id="CP012669">
    <property type="protein sequence ID" value="ALE16414.1"/>
    <property type="molecule type" value="Genomic_DNA"/>
</dbReference>
<comment type="similarity">
    <text evidence="1">Belongs to the ComF/GntX family.</text>
</comment>
<reference evidence="3 4" key="1">
    <citation type="submission" date="2015-09" db="EMBL/GenBank/DDBJ databases">
        <title>Complete genome sequence of a benzo[a]pyrene-degrading bacterium Altererythrobacter epoxidivorans CGMCC 1.7731T.</title>
        <authorList>
            <person name="Li Z."/>
            <person name="Cheng H."/>
            <person name="Huo Y."/>
            <person name="Xu X."/>
        </authorList>
    </citation>
    <scope>NUCLEOTIDE SEQUENCE [LARGE SCALE GENOMIC DNA]</scope>
    <source>
        <strain evidence="3 4">CGMCC 1.7731</strain>
    </source>
</reference>
<dbReference type="CDD" id="cd06223">
    <property type="entry name" value="PRTases_typeI"/>
    <property type="match status" value="1"/>
</dbReference>
<sequence>MSRKLILSFKHGGKIGLSPLLGRMMAARLPDIEDGELPIVVPVPLHRWRLWSRGYNQAALLASELVRGGKGRLCVDALERTVATPSLGGLGKKARAKVLKGAIRVRQSRVQEIRDQKVFLVDDVLTSGATTDACVHALLKAGANSVRIACFARVIDDAVVKGSAQTLDMEEQLGATK</sequence>
<proteinExistence type="inferred from homology"/>
<evidence type="ECO:0000259" key="2">
    <source>
        <dbReference type="Pfam" id="PF00156"/>
    </source>
</evidence>
<protein>
    <submittedName>
        <fullName evidence="3">Phosphoribosyltransferase domain protein</fullName>
    </submittedName>
</protein>
<dbReference type="InterPro" id="IPR029057">
    <property type="entry name" value="PRTase-like"/>
</dbReference>
<dbReference type="InterPro" id="IPR000836">
    <property type="entry name" value="PRTase_dom"/>
</dbReference>
<feature type="domain" description="Phosphoribosyltransferase" evidence="2">
    <location>
        <begin position="104"/>
        <end position="157"/>
    </location>
</feature>
<dbReference type="Proteomes" id="UP000057938">
    <property type="component" value="Chromosome"/>
</dbReference>
<dbReference type="STRING" id="361183.AMC99_01118"/>
<evidence type="ECO:0000256" key="1">
    <source>
        <dbReference type="ARBA" id="ARBA00008007"/>
    </source>
</evidence>
<dbReference type="Pfam" id="PF00156">
    <property type="entry name" value="Pribosyltran"/>
    <property type="match status" value="1"/>
</dbReference>
<dbReference type="PATRIC" id="fig|361183.4.peg.1091"/>
<dbReference type="InterPro" id="IPR051910">
    <property type="entry name" value="ComF/GntX_DNA_util-trans"/>
</dbReference>
<evidence type="ECO:0000313" key="4">
    <source>
        <dbReference type="Proteomes" id="UP000057938"/>
    </source>
</evidence>
<dbReference type="KEGG" id="aep:AMC99_01118"/>
<dbReference type="PANTHER" id="PTHR47505">
    <property type="entry name" value="DNA UTILIZATION PROTEIN YHGH"/>
    <property type="match status" value="1"/>
</dbReference>
<keyword evidence="3" id="KW-0808">Transferase</keyword>
<keyword evidence="4" id="KW-1185">Reference proteome</keyword>
<evidence type="ECO:0000313" key="3">
    <source>
        <dbReference type="EMBL" id="ALE16414.1"/>
    </source>
</evidence>
<dbReference type="AlphaFoldDB" id="A0A0M4M7F8"/>